<dbReference type="EMBL" id="QQZY01000001">
    <property type="protein sequence ID" value="RDI75990.1"/>
    <property type="molecule type" value="Genomic_DNA"/>
</dbReference>
<accession>A0A7M2Z122</accession>
<dbReference type="PANTHER" id="PTHR35091">
    <property type="entry name" value="FLAGELLAR PROTEIN FLIL"/>
    <property type="match status" value="1"/>
</dbReference>
<organism evidence="11 12">
    <name type="scientific">Gaiella occulta</name>
    <dbReference type="NCBI Taxonomy" id="1002870"/>
    <lineage>
        <taxon>Bacteria</taxon>
        <taxon>Bacillati</taxon>
        <taxon>Actinomycetota</taxon>
        <taxon>Thermoleophilia</taxon>
        <taxon>Gaiellales</taxon>
        <taxon>Gaiellaceae</taxon>
        <taxon>Gaiella</taxon>
    </lineage>
</organism>
<evidence type="ECO:0000256" key="4">
    <source>
        <dbReference type="ARBA" id="ARBA00022475"/>
    </source>
</evidence>
<dbReference type="GO" id="GO:0009425">
    <property type="term" value="C:bacterial-type flagellum basal body"/>
    <property type="evidence" value="ECO:0007669"/>
    <property type="project" value="InterPro"/>
</dbReference>
<evidence type="ECO:0000256" key="1">
    <source>
        <dbReference type="ARBA" id="ARBA00002254"/>
    </source>
</evidence>
<evidence type="ECO:0000256" key="10">
    <source>
        <dbReference type="RuleBase" id="RU364125"/>
    </source>
</evidence>
<keyword evidence="8" id="KW-1133">Transmembrane helix</keyword>
<keyword evidence="11" id="KW-0966">Cell projection</keyword>
<evidence type="ECO:0000256" key="9">
    <source>
        <dbReference type="ARBA" id="ARBA00023136"/>
    </source>
</evidence>
<evidence type="ECO:0000256" key="5">
    <source>
        <dbReference type="ARBA" id="ARBA00022500"/>
    </source>
</evidence>
<gene>
    <name evidence="11" type="ORF">Gocc_0409</name>
</gene>
<dbReference type="RefSeq" id="WP_114794857.1">
    <property type="nucleotide sequence ID" value="NZ_QQZY01000001.1"/>
</dbReference>
<keyword evidence="11" id="KW-0969">Cilium</keyword>
<dbReference type="GO" id="GO:0006935">
    <property type="term" value="P:chemotaxis"/>
    <property type="evidence" value="ECO:0007669"/>
    <property type="project" value="UniProtKB-KW"/>
</dbReference>
<keyword evidence="11" id="KW-0282">Flagellum</keyword>
<dbReference type="AlphaFoldDB" id="A0A7M2Z122"/>
<dbReference type="OrthoDB" id="122720at2"/>
<keyword evidence="4 10" id="KW-1003">Cell membrane</keyword>
<keyword evidence="5 10" id="KW-0145">Chemotaxis</keyword>
<comment type="similarity">
    <text evidence="3 10">Belongs to the FliL family.</text>
</comment>
<keyword evidence="7 10" id="KW-0283">Flagellar rotation</keyword>
<dbReference type="Pfam" id="PF03748">
    <property type="entry name" value="FliL"/>
    <property type="match status" value="1"/>
</dbReference>
<dbReference type="GO" id="GO:0005886">
    <property type="term" value="C:plasma membrane"/>
    <property type="evidence" value="ECO:0007669"/>
    <property type="project" value="UniProtKB-SubCell"/>
</dbReference>
<evidence type="ECO:0000256" key="3">
    <source>
        <dbReference type="ARBA" id="ARBA00008281"/>
    </source>
</evidence>
<dbReference type="InterPro" id="IPR005503">
    <property type="entry name" value="FliL"/>
</dbReference>
<proteinExistence type="inferred from homology"/>
<evidence type="ECO:0000313" key="11">
    <source>
        <dbReference type="EMBL" id="RDI75990.1"/>
    </source>
</evidence>
<evidence type="ECO:0000256" key="2">
    <source>
        <dbReference type="ARBA" id="ARBA00004162"/>
    </source>
</evidence>
<evidence type="ECO:0000313" key="12">
    <source>
        <dbReference type="Proteomes" id="UP000254134"/>
    </source>
</evidence>
<evidence type="ECO:0000256" key="7">
    <source>
        <dbReference type="ARBA" id="ARBA00022779"/>
    </source>
</evidence>
<evidence type="ECO:0000256" key="8">
    <source>
        <dbReference type="ARBA" id="ARBA00022989"/>
    </source>
</evidence>
<protein>
    <recommendedName>
        <fullName evidence="10">Flagellar protein FliL</fullName>
    </recommendedName>
</protein>
<evidence type="ECO:0000256" key="6">
    <source>
        <dbReference type="ARBA" id="ARBA00022692"/>
    </source>
</evidence>
<dbReference type="GO" id="GO:0071978">
    <property type="term" value="P:bacterial-type flagellum-dependent swarming motility"/>
    <property type="evidence" value="ECO:0007669"/>
    <property type="project" value="TreeGrafter"/>
</dbReference>
<dbReference type="PANTHER" id="PTHR35091:SF2">
    <property type="entry name" value="FLAGELLAR PROTEIN FLIL"/>
    <property type="match status" value="1"/>
</dbReference>
<keyword evidence="12" id="KW-1185">Reference proteome</keyword>
<comment type="subcellular location">
    <subcellularLocation>
        <location evidence="2">Cell membrane</location>
        <topology evidence="2">Single-pass membrane protein</topology>
    </subcellularLocation>
</comment>
<keyword evidence="9 10" id="KW-0472">Membrane</keyword>
<sequence length="149" mass="15198">MKSLFRGKKLIAVAAVLLLAAGGVAFVALGPAGAEGKTVAPPVEVGLGEPFVVNLRDAGSFAKVEIVLKVDARAELAAAEAGKGGGGQAALGEQAAARDAVIATIGRYSLDQLLSPDGRERLRSELRKAVGRAAHVKVAEVLFVNFAVQ</sequence>
<keyword evidence="6" id="KW-0812">Transmembrane</keyword>
<reference evidence="11 12" key="1">
    <citation type="submission" date="2018-07" db="EMBL/GenBank/DDBJ databases">
        <title>High-quality-draft genome sequence of Gaiella occulta.</title>
        <authorList>
            <person name="Severino R."/>
            <person name="Froufe H.J.C."/>
            <person name="Rainey F.A."/>
            <person name="Barroso C."/>
            <person name="Albuquerque L."/>
            <person name="Lobo-Da-Cunha A."/>
            <person name="Da Costa M.S."/>
            <person name="Egas C."/>
        </authorList>
    </citation>
    <scope>NUCLEOTIDE SEQUENCE [LARGE SCALE GENOMIC DNA]</scope>
    <source>
        <strain evidence="11 12">F2-233</strain>
    </source>
</reference>
<comment type="caution">
    <text evidence="11">The sequence shown here is derived from an EMBL/GenBank/DDBJ whole genome shotgun (WGS) entry which is preliminary data.</text>
</comment>
<dbReference type="Proteomes" id="UP000254134">
    <property type="component" value="Unassembled WGS sequence"/>
</dbReference>
<name>A0A7M2Z122_9ACTN</name>
<reference evidence="12" key="2">
    <citation type="journal article" date="2019" name="MicrobiologyOpen">
        <title>High-quality draft genome sequence of Gaiella occulta isolated from a 150 meter deep mineral water borehole and comparison with the genome sequences of other deep-branching lineages of the phylum Actinobacteria.</title>
        <authorList>
            <person name="Severino R."/>
            <person name="Froufe H.J.C."/>
            <person name="Barroso C."/>
            <person name="Albuquerque L."/>
            <person name="Lobo-da-Cunha A."/>
            <person name="da Costa M.S."/>
            <person name="Egas C."/>
        </authorList>
    </citation>
    <scope>NUCLEOTIDE SEQUENCE [LARGE SCALE GENOMIC DNA]</scope>
    <source>
        <strain evidence="12">F2-233</strain>
    </source>
</reference>
<comment type="function">
    <text evidence="1 10">Controls the rotational direction of flagella during chemotaxis.</text>
</comment>